<dbReference type="EMBL" id="CP009687">
    <property type="protein sequence ID" value="AKL93670.1"/>
    <property type="molecule type" value="Genomic_DNA"/>
</dbReference>
<feature type="signal peptide" evidence="1">
    <location>
        <begin position="1"/>
        <end position="24"/>
    </location>
</feature>
<dbReference type="STRING" id="84022.CACET_c01520"/>
<accession>A0A0G3W747</accession>
<dbReference type="Gene3D" id="3.30.457.10">
    <property type="entry name" value="Copper amine oxidase-like, N-terminal domain"/>
    <property type="match status" value="1"/>
</dbReference>
<keyword evidence="1" id="KW-0732">Signal</keyword>
<dbReference type="InterPro" id="IPR012854">
    <property type="entry name" value="Cu_amine_oxidase-like_N"/>
</dbReference>
<dbReference type="AlphaFoldDB" id="A0A0G3W747"/>
<dbReference type="SUPFAM" id="SSF55383">
    <property type="entry name" value="Copper amine oxidase, domain N"/>
    <property type="match status" value="1"/>
</dbReference>
<dbReference type="KEGG" id="cace:CACET_c01520"/>
<dbReference type="InterPro" id="IPR036582">
    <property type="entry name" value="Mao_N_sf"/>
</dbReference>
<evidence type="ECO:0000259" key="2">
    <source>
        <dbReference type="Pfam" id="PF07833"/>
    </source>
</evidence>
<reference evidence="3 4" key="1">
    <citation type="submission" date="2014-10" db="EMBL/GenBank/DDBJ databases">
        <title>Genome sequence of Clostridium aceticum DSM 1496.</title>
        <authorList>
            <person name="Poehlein A."/>
            <person name="Schiel-Bengelsdorf B."/>
            <person name="Gottschalk G."/>
            <person name="Duerre P."/>
            <person name="Daniel R."/>
        </authorList>
    </citation>
    <scope>NUCLEOTIDE SEQUENCE [LARGE SCALE GENOMIC DNA]</scope>
    <source>
        <strain evidence="3 4">DSM 1496</strain>
    </source>
</reference>
<evidence type="ECO:0000256" key="1">
    <source>
        <dbReference type="SAM" id="SignalP"/>
    </source>
</evidence>
<keyword evidence="4" id="KW-1185">Reference proteome</keyword>
<sequence>MKKISKIAALALSISLFLGSLSLASGITPSLEVDKSIIGVMVNYRHLQFDQDPVMMEGRTLVPVAAIFKELHLSVLWDAETRTVVGSTHDEELVIMITLDSKTAYINGEEVELQAPATAINGRTMVPVRFIAEATGATVDWDAEENLVIIKTPGTGSYEDMFHEEIFYEDKVMLTEEELLALPEEE</sequence>
<protein>
    <submittedName>
        <fullName evidence="3">Copper amine oxidase domain containing protein</fullName>
    </submittedName>
</protein>
<dbReference type="Pfam" id="PF07833">
    <property type="entry name" value="Cu_amine_oxidN1"/>
    <property type="match status" value="1"/>
</dbReference>
<dbReference type="PATRIC" id="fig|84022.6.peg.148"/>
<name>A0A0G3W747_9CLOT</name>
<feature type="chain" id="PRO_5038454962" evidence="1">
    <location>
        <begin position="25"/>
        <end position="186"/>
    </location>
</feature>
<dbReference type="RefSeq" id="WP_242846919.1">
    <property type="nucleotide sequence ID" value="NZ_CP009687.1"/>
</dbReference>
<proteinExistence type="predicted"/>
<evidence type="ECO:0000313" key="3">
    <source>
        <dbReference type="EMBL" id="AKL93670.1"/>
    </source>
</evidence>
<feature type="domain" description="Copper amine oxidase-like N-terminal" evidence="2">
    <location>
        <begin position="42"/>
        <end position="150"/>
    </location>
</feature>
<gene>
    <name evidence="3" type="ORF">CACET_c01520</name>
</gene>
<organism evidence="3 4">
    <name type="scientific">Clostridium aceticum</name>
    <dbReference type="NCBI Taxonomy" id="84022"/>
    <lineage>
        <taxon>Bacteria</taxon>
        <taxon>Bacillati</taxon>
        <taxon>Bacillota</taxon>
        <taxon>Clostridia</taxon>
        <taxon>Eubacteriales</taxon>
        <taxon>Clostridiaceae</taxon>
        <taxon>Clostridium</taxon>
    </lineage>
</organism>
<dbReference type="Proteomes" id="UP000035704">
    <property type="component" value="Chromosome"/>
</dbReference>
<evidence type="ECO:0000313" key="4">
    <source>
        <dbReference type="Proteomes" id="UP000035704"/>
    </source>
</evidence>